<protein>
    <submittedName>
        <fullName evidence="2">Uncharacterized protein</fullName>
    </submittedName>
</protein>
<evidence type="ECO:0000313" key="2">
    <source>
        <dbReference type="EMBL" id="MPC28734.1"/>
    </source>
</evidence>
<name>A0A5B7E7L5_PORTR</name>
<evidence type="ECO:0000256" key="1">
    <source>
        <dbReference type="SAM" id="Phobius"/>
    </source>
</evidence>
<feature type="transmembrane region" description="Helical" evidence="1">
    <location>
        <begin position="12"/>
        <end position="29"/>
    </location>
</feature>
<dbReference type="AlphaFoldDB" id="A0A5B7E7L5"/>
<gene>
    <name evidence="2" type="ORF">E2C01_021945</name>
</gene>
<accession>A0A5B7E7L5</accession>
<dbReference type="Proteomes" id="UP000324222">
    <property type="component" value="Unassembled WGS sequence"/>
</dbReference>
<keyword evidence="1" id="KW-0812">Transmembrane</keyword>
<organism evidence="2 3">
    <name type="scientific">Portunus trituberculatus</name>
    <name type="common">Swimming crab</name>
    <name type="synonym">Neptunus trituberculatus</name>
    <dbReference type="NCBI Taxonomy" id="210409"/>
    <lineage>
        <taxon>Eukaryota</taxon>
        <taxon>Metazoa</taxon>
        <taxon>Ecdysozoa</taxon>
        <taxon>Arthropoda</taxon>
        <taxon>Crustacea</taxon>
        <taxon>Multicrustacea</taxon>
        <taxon>Malacostraca</taxon>
        <taxon>Eumalacostraca</taxon>
        <taxon>Eucarida</taxon>
        <taxon>Decapoda</taxon>
        <taxon>Pleocyemata</taxon>
        <taxon>Brachyura</taxon>
        <taxon>Eubrachyura</taxon>
        <taxon>Portunoidea</taxon>
        <taxon>Portunidae</taxon>
        <taxon>Portuninae</taxon>
        <taxon>Portunus</taxon>
    </lineage>
</organism>
<comment type="caution">
    <text evidence="2">The sequence shown here is derived from an EMBL/GenBank/DDBJ whole genome shotgun (WGS) entry which is preliminary data.</text>
</comment>
<reference evidence="2 3" key="1">
    <citation type="submission" date="2019-05" db="EMBL/GenBank/DDBJ databases">
        <title>Another draft genome of Portunus trituberculatus and its Hox gene families provides insights of decapod evolution.</title>
        <authorList>
            <person name="Jeong J.-H."/>
            <person name="Song I."/>
            <person name="Kim S."/>
            <person name="Choi T."/>
            <person name="Kim D."/>
            <person name="Ryu S."/>
            <person name="Kim W."/>
        </authorList>
    </citation>
    <scope>NUCLEOTIDE SEQUENCE [LARGE SCALE GENOMIC DNA]</scope>
    <source>
        <tissue evidence="2">Muscle</tissue>
    </source>
</reference>
<evidence type="ECO:0000313" key="3">
    <source>
        <dbReference type="Proteomes" id="UP000324222"/>
    </source>
</evidence>
<keyword evidence="3" id="KW-1185">Reference proteome</keyword>
<dbReference type="EMBL" id="VSRR010001958">
    <property type="protein sequence ID" value="MPC28734.1"/>
    <property type="molecule type" value="Genomic_DNA"/>
</dbReference>
<sequence>MSSCPSSFFCHQHQVLLVYLFNAIIYFIHCY</sequence>
<proteinExistence type="predicted"/>
<keyword evidence="1" id="KW-0472">Membrane</keyword>
<keyword evidence="1" id="KW-1133">Transmembrane helix</keyword>